<proteinExistence type="predicted"/>
<dbReference type="InterPro" id="IPR053124">
    <property type="entry name" value="Notch_signaling_modulators"/>
</dbReference>
<evidence type="ECO:0000259" key="3">
    <source>
        <dbReference type="PROSITE" id="PS50018"/>
    </source>
</evidence>
<reference evidence="4 5" key="1">
    <citation type="submission" date="2019-12" db="EMBL/GenBank/DDBJ databases">
        <title>Chromosome-level assembly of the Caenorhabditis remanei genome.</title>
        <authorList>
            <person name="Teterina A.A."/>
            <person name="Willis J.H."/>
            <person name="Phillips P.C."/>
        </authorList>
    </citation>
    <scope>NUCLEOTIDE SEQUENCE [LARGE SCALE GENOMIC DNA]</scope>
    <source>
        <strain evidence="4 5">PX506</strain>
        <tissue evidence="4">Whole organism</tissue>
    </source>
</reference>
<feature type="region of interest" description="Disordered" evidence="1">
    <location>
        <begin position="175"/>
        <end position="200"/>
    </location>
</feature>
<gene>
    <name evidence="4" type="ORF">GCK72_010334</name>
</gene>
<evidence type="ECO:0000256" key="1">
    <source>
        <dbReference type="SAM" id="MobiDB-lite"/>
    </source>
</evidence>
<dbReference type="CTD" id="9801047"/>
<feature type="chain" id="PRO_5025489632" description="Ras-GAP domain-containing protein" evidence="2">
    <location>
        <begin position="27"/>
        <end position="685"/>
    </location>
</feature>
<evidence type="ECO:0000313" key="5">
    <source>
        <dbReference type="Proteomes" id="UP000483820"/>
    </source>
</evidence>
<dbReference type="PANTHER" id="PTHR35015">
    <property type="entry name" value="PROTEIN CBR-OSM-7-RELATED"/>
    <property type="match status" value="1"/>
</dbReference>
<keyword evidence="2" id="KW-0732">Signal</keyword>
<feature type="signal peptide" evidence="2">
    <location>
        <begin position="1"/>
        <end position="26"/>
    </location>
</feature>
<feature type="compositionally biased region" description="Basic and acidic residues" evidence="1">
    <location>
        <begin position="507"/>
        <end position="527"/>
    </location>
</feature>
<evidence type="ECO:0000256" key="2">
    <source>
        <dbReference type="SAM" id="SignalP"/>
    </source>
</evidence>
<feature type="region of interest" description="Disordered" evidence="1">
    <location>
        <begin position="318"/>
        <end position="405"/>
    </location>
</feature>
<dbReference type="PROSITE" id="PS50018">
    <property type="entry name" value="RAS_GTPASE_ACTIV_2"/>
    <property type="match status" value="1"/>
</dbReference>
<dbReference type="AlphaFoldDB" id="A0A6A5H6R7"/>
<organism evidence="4 5">
    <name type="scientific">Caenorhabditis remanei</name>
    <name type="common">Caenorhabditis vulgaris</name>
    <dbReference type="NCBI Taxonomy" id="31234"/>
    <lineage>
        <taxon>Eukaryota</taxon>
        <taxon>Metazoa</taxon>
        <taxon>Ecdysozoa</taxon>
        <taxon>Nematoda</taxon>
        <taxon>Chromadorea</taxon>
        <taxon>Rhabditida</taxon>
        <taxon>Rhabditina</taxon>
        <taxon>Rhabditomorpha</taxon>
        <taxon>Rhabditoidea</taxon>
        <taxon>Rhabditidae</taxon>
        <taxon>Peloderinae</taxon>
        <taxon>Caenorhabditis</taxon>
    </lineage>
</organism>
<name>A0A6A5H6R7_CAERE</name>
<sequence length="685" mass="76658">MRFGCLRALSSSALFLLFILPNISSSYEISINHGEVTDSDRRVLLEIARAVKRVKRNPFARDEITSSRSSSDSDLREKEDDNGDNTGDEESEGGHEKTEHFQGSASDYCDKFEQHFSYFCVGETDQTDKNAYVIKKFCPSYKNACKHKAVTSSVSLTSWPTDPFAKEISVATRPVTVGRTPSHSRRRYSDEDSDSDSAEDEEIYYAELRKRYPCKPDCDRRIFAHCTEECKCDYIYPVVQRFCNPPPMPMFLNTCRLWYHGCPKYERYHYSSQFVYSKAEKGKVLPGTPEQSAVNPYGLPQPAPLRRNRALALAPIRRQKRDAVDDSENNEDLVVPPPVPASEIDSTRVAKSSPIETEREEAPLTAPQSRAILQNYHESMKSEEKKRRSRRKKLRRRRRHRQRYSFDKDFETISTTQRPPTPRELWRTLKQLNSLTSGPGALGIKSSPATLKGGNEAQGGLDGLLASVTKPQTERDETARQWAAVATNPKQLTEDIVHAVSTEPNDQTEKQNGGEKKKGEEEPDFNKIKPRTFSSSAATTAIVDEQPEQPDGPKKASSGRAKAHQGNIPILPSDAAFAARGGGDDTFRAFDGLSDSRGLVHTPRSRSPFTKPGLWEPNPADPHSRDPANKYWYHPESVGVDWLNGQLQWGGHWAVPAAGAGGTAGMSAVHFPTIGSFLNIPDDYD</sequence>
<dbReference type="GO" id="GO:0005615">
    <property type="term" value="C:extracellular space"/>
    <property type="evidence" value="ECO:0007669"/>
    <property type="project" value="TreeGrafter"/>
</dbReference>
<protein>
    <recommendedName>
        <fullName evidence="3">Ras-GAP domain-containing protein</fullName>
    </recommendedName>
</protein>
<feature type="region of interest" description="Disordered" evidence="1">
    <location>
        <begin position="62"/>
        <end position="101"/>
    </location>
</feature>
<dbReference type="GO" id="GO:0045747">
    <property type="term" value="P:positive regulation of Notch signaling pathway"/>
    <property type="evidence" value="ECO:0007669"/>
    <property type="project" value="TreeGrafter"/>
</dbReference>
<feature type="region of interest" description="Disordered" evidence="1">
    <location>
        <begin position="598"/>
        <end position="622"/>
    </location>
</feature>
<accession>A0A6A5H6R7</accession>
<dbReference type="PANTHER" id="PTHR35015:SF4">
    <property type="entry name" value="PROTEIN CBR-OSM-7"/>
    <property type="match status" value="1"/>
</dbReference>
<feature type="compositionally biased region" description="Basic and acidic residues" evidence="1">
    <location>
        <begin position="62"/>
        <end position="79"/>
    </location>
</feature>
<feature type="region of interest" description="Disordered" evidence="1">
    <location>
        <begin position="438"/>
        <end position="458"/>
    </location>
</feature>
<feature type="compositionally biased region" description="Acidic residues" evidence="1">
    <location>
        <begin position="80"/>
        <end position="91"/>
    </location>
</feature>
<dbReference type="EMBL" id="WUAV01000003">
    <property type="protein sequence ID" value="KAF1762072.1"/>
    <property type="molecule type" value="Genomic_DNA"/>
</dbReference>
<dbReference type="RefSeq" id="XP_003110939.2">
    <property type="nucleotide sequence ID" value="XM_003110891.2"/>
</dbReference>
<feature type="domain" description="Ras-GAP" evidence="3">
    <location>
        <begin position="1"/>
        <end position="56"/>
    </location>
</feature>
<dbReference type="GO" id="GO:0005112">
    <property type="term" value="F:Notch binding"/>
    <property type="evidence" value="ECO:0007669"/>
    <property type="project" value="TreeGrafter"/>
</dbReference>
<dbReference type="InterPro" id="IPR001936">
    <property type="entry name" value="RasGAP_dom"/>
</dbReference>
<dbReference type="GeneID" id="9801047"/>
<feature type="region of interest" description="Disordered" evidence="1">
    <location>
        <begin position="500"/>
        <end position="567"/>
    </location>
</feature>
<evidence type="ECO:0000313" key="4">
    <source>
        <dbReference type="EMBL" id="KAF1762072.1"/>
    </source>
</evidence>
<feature type="compositionally biased region" description="Basic residues" evidence="1">
    <location>
        <begin position="387"/>
        <end position="403"/>
    </location>
</feature>
<dbReference type="Proteomes" id="UP000483820">
    <property type="component" value="Chromosome III"/>
</dbReference>
<dbReference type="KEGG" id="crq:GCK72_010334"/>
<comment type="caution">
    <text evidence="4">The sequence shown here is derived from an EMBL/GenBank/DDBJ whole genome shotgun (WGS) entry which is preliminary data.</text>
</comment>
<feature type="compositionally biased region" description="Acidic residues" evidence="1">
    <location>
        <begin position="191"/>
        <end position="200"/>
    </location>
</feature>